<evidence type="ECO:0000313" key="8">
    <source>
        <dbReference type="Proteomes" id="UP001500731"/>
    </source>
</evidence>
<dbReference type="InterPro" id="IPR012951">
    <property type="entry name" value="BBE"/>
</dbReference>
<evidence type="ECO:0000256" key="1">
    <source>
        <dbReference type="ARBA" id="ARBA00001974"/>
    </source>
</evidence>
<keyword evidence="3" id="KW-0285">Flavoprotein</keyword>
<dbReference type="Pfam" id="PF08031">
    <property type="entry name" value="BBE"/>
    <property type="match status" value="1"/>
</dbReference>
<dbReference type="Gene3D" id="3.30.465.10">
    <property type="match status" value="1"/>
</dbReference>
<dbReference type="PANTHER" id="PTHR42973:SF39">
    <property type="entry name" value="FAD-BINDING PCMH-TYPE DOMAIN-CONTAINING PROTEIN"/>
    <property type="match status" value="1"/>
</dbReference>
<dbReference type="Proteomes" id="UP001500731">
    <property type="component" value="Unassembled WGS sequence"/>
</dbReference>
<gene>
    <name evidence="7" type="ORF">GCM10023171_00250</name>
</gene>
<dbReference type="Gene3D" id="3.30.43.10">
    <property type="entry name" value="Uridine Diphospho-n-acetylenolpyruvylglucosamine Reductase, domain 2"/>
    <property type="match status" value="1"/>
</dbReference>
<organism evidence="7 8">
    <name type="scientific">Microbacterium panaciterrae</name>
    <dbReference type="NCBI Taxonomy" id="985759"/>
    <lineage>
        <taxon>Bacteria</taxon>
        <taxon>Bacillati</taxon>
        <taxon>Actinomycetota</taxon>
        <taxon>Actinomycetes</taxon>
        <taxon>Micrococcales</taxon>
        <taxon>Microbacteriaceae</taxon>
        <taxon>Microbacterium</taxon>
    </lineage>
</organism>
<feature type="domain" description="FAD-binding PCMH-type" evidence="6">
    <location>
        <begin position="21"/>
        <end position="192"/>
    </location>
</feature>
<keyword evidence="8" id="KW-1185">Reference proteome</keyword>
<sequence>MSVVPIIVPVMSDSKTAAPAITDNRAEILRPRDAAQVAFAVTRAAREGRSLTVRSGGHGYWKPEPGGLTIDLRELDGIDVGEPSAQGRIVRIGAGALWGEVARALAPHGLGISSGDTASVGVAGLVVGGGIGVLVRDRGLAIDQLRAVQLVTADGRLLEVSEHEHGDLFWAIRGGGGNFGVVTRLDFEARELAGVVAGEFSTDGDQGEFLRAVRETLADAPHALTATYMDVPAMDPSAPAGARLGVVWAGTDQADAAVALAPLTALDGVRGSLAPQAYADVLLDMPHDPDDPGAPVLSVTGLYGQLDDALIDRLVAVRRAHPASAIFLRSLGGAFGEVAEEATAFPGRSATWFAMAIVFDLPGMLDDDTRTRVRTELAEIAEGRLAAYSNFTNPASITSTADFHTAPAWGRLRELKAQWDPQNLFTRNHNIAPGS</sequence>
<dbReference type="InterPro" id="IPR016169">
    <property type="entry name" value="FAD-bd_PCMH_sub2"/>
</dbReference>
<protein>
    <submittedName>
        <fullName evidence="7">FAD-binding oxidoreductase</fullName>
    </submittedName>
</protein>
<reference evidence="8" key="1">
    <citation type="journal article" date="2019" name="Int. J. Syst. Evol. Microbiol.">
        <title>The Global Catalogue of Microorganisms (GCM) 10K type strain sequencing project: providing services to taxonomists for standard genome sequencing and annotation.</title>
        <authorList>
            <consortium name="The Broad Institute Genomics Platform"/>
            <consortium name="The Broad Institute Genome Sequencing Center for Infectious Disease"/>
            <person name="Wu L."/>
            <person name="Ma J."/>
        </authorList>
    </citation>
    <scope>NUCLEOTIDE SEQUENCE [LARGE SCALE GENOMIC DNA]</scope>
    <source>
        <strain evidence="8">JCM 17839</strain>
    </source>
</reference>
<comment type="similarity">
    <text evidence="2">Belongs to the oxygen-dependent FAD-linked oxidoreductase family.</text>
</comment>
<evidence type="ECO:0000256" key="3">
    <source>
        <dbReference type="ARBA" id="ARBA00022630"/>
    </source>
</evidence>
<evidence type="ECO:0000256" key="4">
    <source>
        <dbReference type="ARBA" id="ARBA00022827"/>
    </source>
</evidence>
<evidence type="ECO:0000256" key="2">
    <source>
        <dbReference type="ARBA" id="ARBA00005466"/>
    </source>
</evidence>
<proteinExistence type="inferred from homology"/>
<dbReference type="Gene3D" id="3.40.462.20">
    <property type="match status" value="1"/>
</dbReference>
<dbReference type="EMBL" id="BAABGP010000003">
    <property type="protein sequence ID" value="GAA4477521.1"/>
    <property type="molecule type" value="Genomic_DNA"/>
</dbReference>
<comment type="caution">
    <text evidence="7">The sequence shown here is derived from an EMBL/GenBank/DDBJ whole genome shotgun (WGS) entry which is preliminary data.</text>
</comment>
<evidence type="ECO:0000313" key="7">
    <source>
        <dbReference type="EMBL" id="GAA4477521.1"/>
    </source>
</evidence>
<evidence type="ECO:0000256" key="5">
    <source>
        <dbReference type="ARBA" id="ARBA00023002"/>
    </source>
</evidence>
<dbReference type="Pfam" id="PF01565">
    <property type="entry name" value="FAD_binding_4"/>
    <property type="match status" value="1"/>
</dbReference>
<dbReference type="InterPro" id="IPR036318">
    <property type="entry name" value="FAD-bd_PCMH-like_sf"/>
</dbReference>
<accession>A0ABP8P1A0</accession>
<dbReference type="InterPro" id="IPR016167">
    <property type="entry name" value="FAD-bd_PCMH_sub1"/>
</dbReference>
<comment type="cofactor">
    <cofactor evidence="1">
        <name>FAD</name>
        <dbReference type="ChEBI" id="CHEBI:57692"/>
    </cofactor>
</comment>
<name>A0ABP8P1A0_9MICO</name>
<keyword evidence="5" id="KW-0560">Oxidoreductase</keyword>
<dbReference type="InterPro" id="IPR016166">
    <property type="entry name" value="FAD-bd_PCMH"/>
</dbReference>
<dbReference type="InterPro" id="IPR050416">
    <property type="entry name" value="FAD-linked_Oxidoreductase"/>
</dbReference>
<dbReference type="PROSITE" id="PS51387">
    <property type="entry name" value="FAD_PCMH"/>
    <property type="match status" value="1"/>
</dbReference>
<keyword evidence="4" id="KW-0274">FAD</keyword>
<evidence type="ECO:0000259" key="6">
    <source>
        <dbReference type="PROSITE" id="PS51387"/>
    </source>
</evidence>
<dbReference type="PANTHER" id="PTHR42973">
    <property type="entry name" value="BINDING OXIDOREDUCTASE, PUTATIVE (AFU_ORTHOLOGUE AFUA_1G17690)-RELATED"/>
    <property type="match status" value="1"/>
</dbReference>
<dbReference type="InterPro" id="IPR006094">
    <property type="entry name" value="Oxid_FAD_bind_N"/>
</dbReference>
<dbReference type="SUPFAM" id="SSF56176">
    <property type="entry name" value="FAD-binding/transporter-associated domain-like"/>
    <property type="match status" value="1"/>
</dbReference>